<evidence type="ECO:0000313" key="2">
    <source>
        <dbReference type="Proteomes" id="UP000596739"/>
    </source>
</evidence>
<proteinExistence type="predicted"/>
<dbReference type="EMBL" id="JAENHN010000002">
    <property type="protein sequence ID" value="MBK1809141.1"/>
    <property type="molecule type" value="Genomic_DNA"/>
</dbReference>
<comment type="caution">
    <text evidence="1">The sequence shown here is derived from an EMBL/GenBank/DDBJ whole genome shotgun (WGS) entry which is preliminary data.</text>
</comment>
<dbReference type="InterPro" id="IPR038666">
    <property type="entry name" value="SSP1_head-tail_sf"/>
</dbReference>
<dbReference type="InterPro" id="IPR008767">
    <property type="entry name" value="Phage_SPP1_head-tail_adaptor"/>
</dbReference>
<dbReference type="Pfam" id="PF05521">
    <property type="entry name" value="Phage_HCP"/>
    <property type="match status" value="1"/>
</dbReference>
<dbReference type="Proteomes" id="UP000596739">
    <property type="component" value="Unassembled WGS sequence"/>
</dbReference>
<keyword evidence="2" id="KW-1185">Reference proteome</keyword>
<gene>
    <name evidence="1" type="ORF">JHL18_00570</name>
</gene>
<reference evidence="2" key="1">
    <citation type="submission" date="2021-01" db="EMBL/GenBank/DDBJ databases">
        <title>Genome public.</title>
        <authorList>
            <person name="Liu C."/>
            <person name="Sun Q."/>
        </authorList>
    </citation>
    <scope>NUCLEOTIDE SEQUENCE [LARGE SCALE GENOMIC DNA]</scope>
    <source>
        <strain evidence="2">YIM B02505</strain>
    </source>
</reference>
<protein>
    <submittedName>
        <fullName evidence="1">Phage head closure protein</fullName>
    </submittedName>
</protein>
<organism evidence="1 2">
    <name type="scientific">Clostridium yunnanense</name>
    <dbReference type="NCBI Taxonomy" id="2800325"/>
    <lineage>
        <taxon>Bacteria</taxon>
        <taxon>Bacillati</taxon>
        <taxon>Bacillota</taxon>
        <taxon>Clostridia</taxon>
        <taxon>Eubacteriales</taxon>
        <taxon>Clostridiaceae</taxon>
        <taxon>Clostridium</taxon>
    </lineage>
</organism>
<dbReference type="RefSeq" id="WP_200265690.1">
    <property type="nucleotide sequence ID" value="NZ_JAENHN010000002.1"/>
</dbReference>
<accession>A0ABS1EIF3</accession>
<dbReference type="NCBIfam" id="TIGR01563">
    <property type="entry name" value="gp16_SPP1"/>
    <property type="match status" value="1"/>
</dbReference>
<evidence type="ECO:0000313" key="1">
    <source>
        <dbReference type="EMBL" id="MBK1809141.1"/>
    </source>
</evidence>
<name>A0ABS1EIF3_9CLOT</name>
<sequence>MDNGKLNTRIKIEKRTAVYGGGKKTETWVDYYSCWCSVLDLIGQEKYSAYNSNLQNTIKLKCRACKELKEILFNTKDYRVVWDNKTLNIIFVDTMANSKTDIVLQMQKVN</sequence>
<dbReference type="Gene3D" id="2.40.10.270">
    <property type="entry name" value="Bacteriophage SPP1 head-tail adaptor protein"/>
    <property type="match status" value="1"/>
</dbReference>